<dbReference type="OrthoDB" id="9794348at2"/>
<dbReference type="GO" id="GO:0017004">
    <property type="term" value="P:cytochrome complex assembly"/>
    <property type="evidence" value="ECO:0007669"/>
    <property type="project" value="UniProtKB-KW"/>
</dbReference>
<comment type="caution">
    <text evidence="7">The sequence shown here is derived from an EMBL/GenBank/DDBJ whole genome shotgun (WGS) entry which is preliminary data.</text>
</comment>
<dbReference type="InterPro" id="IPR036249">
    <property type="entry name" value="Thioredoxin-like_sf"/>
</dbReference>
<dbReference type="RefSeq" id="WP_149266114.1">
    <property type="nucleotide sequence ID" value="NZ_VFJB01000004.1"/>
</dbReference>
<evidence type="ECO:0000256" key="1">
    <source>
        <dbReference type="ARBA" id="ARBA00004196"/>
    </source>
</evidence>
<dbReference type="PROSITE" id="PS51257">
    <property type="entry name" value="PROKAR_LIPOPROTEIN"/>
    <property type="match status" value="1"/>
</dbReference>
<dbReference type="GO" id="GO:0016491">
    <property type="term" value="F:oxidoreductase activity"/>
    <property type="evidence" value="ECO:0007669"/>
    <property type="project" value="InterPro"/>
</dbReference>
<dbReference type="Gene3D" id="3.40.30.10">
    <property type="entry name" value="Glutaredoxin"/>
    <property type="match status" value="1"/>
</dbReference>
<name>A0A5A8F6T0_9BACT</name>
<evidence type="ECO:0000256" key="3">
    <source>
        <dbReference type="ARBA" id="ARBA00023157"/>
    </source>
</evidence>
<dbReference type="SUPFAM" id="SSF52833">
    <property type="entry name" value="Thioredoxin-like"/>
    <property type="match status" value="1"/>
</dbReference>
<evidence type="ECO:0000313" key="7">
    <source>
        <dbReference type="EMBL" id="KAA0258559.1"/>
    </source>
</evidence>
<evidence type="ECO:0000259" key="6">
    <source>
        <dbReference type="PROSITE" id="PS51352"/>
    </source>
</evidence>
<evidence type="ECO:0000256" key="5">
    <source>
        <dbReference type="SAM" id="SignalP"/>
    </source>
</evidence>
<dbReference type="GO" id="GO:0030313">
    <property type="term" value="C:cell envelope"/>
    <property type="evidence" value="ECO:0007669"/>
    <property type="project" value="UniProtKB-SubCell"/>
</dbReference>
<gene>
    <name evidence="7" type="ORF">FHQ18_05215</name>
</gene>
<keyword evidence="3" id="KW-1015">Disulfide bond</keyword>
<feature type="domain" description="Thioredoxin" evidence="6">
    <location>
        <begin position="14"/>
        <end position="163"/>
    </location>
</feature>
<dbReference type="PANTHER" id="PTHR42852:SF6">
    <property type="entry name" value="THIOL:DISULFIDE INTERCHANGE PROTEIN DSBE"/>
    <property type="match status" value="1"/>
</dbReference>
<dbReference type="PANTHER" id="PTHR42852">
    <property type="entry name" value="THIOL:DISULFIDE INTERCHANGE PROTEIN DSBE"/>
    <property type="match status" value="1"/>
</dbReference>
<dbReference type="InterPro" id="IPR013766">
    <property type="entry name" value="Thioredoxin_domain"/>
</dbReference>
<feature type="chain" id="PRO_5022916303" evidence="5">
    <location>
        <begin position="20"/>
        <end position="164"/>
    </location>
</feature>
<protein>
    <submittedName>
        <fullName evidence="7">Redoxin domain-containing protein</fullName>
    </submittedName>
</protein>
<keyword evidence="4" id="KW-0676">Redox-active center</keyword>
<keyword evidence="2" id="KW-0201">Cytochrome c-type biogenesis</keyword>
<dbReference type="InterPro" id="IPR050553">
    <property type="entry name" value="Thioredoxin_ResA/DsbE_sf"/>
</dbReference>
<evidence type="ECO:0000256" key="2">
    <source>
        <dbReference type="ARBA" id="ARBA00022748"/>
    </source>
</evidence>
<feature type="signal peptide" evidence="5">
    <location>
        <begin position="1"/>
        <end position="19"/>
    </location>
</feature>
<reference evidence="7 8" key="1">
    <citation type="submission" date="2019-06" db="EMBL/GenBank/DDBJ databases">
        <title>Genomic insights into carbon and energy metabolism of Deferribacter autotrophicus revealed new metabolic traits in the phylum Deferribacteres.</title>
        <authorList>
            <person name="Slobodkin A.I."/>
            <person name="Slobodkina G.B."/>
            <person name="Allioux M."/>
            <person name="Alain K."/>
            <person name="Jebbar M."/>
            <person name="Shadrin V."/>
            <person name="Kublanov I.V."/>
            <person name="Toshchakov S.V."/>
            <person name="Bonch-Osmolovskaya E.A."/>
        </authorList>
    </citation>
    <scope>NUCLEOTIDE SEQUENCE [LARGE SCALE GENOMIC DNA]</scope>
    <source>
        <strain evidence="7 8">SL50</strain>
    </source>
</reference>
<evidence type="ECO:0000256" key="4">
    <source>
        <dbReference type="ARBA" id="ARBA00023284"/>
    </source>
</evidence>
<dbReference type="Pfam" id="PF00578">
    <property type="entry name" value="AhpC-TSA"/>
    <property type="match status" value="1"/>
</dbReference>
<keyword evidence="8" id="KW-1185">Reference proteome</keyword>
<comment type="subcellular location">
    <subcellularLocation>
        <location evidence="1">Cell envelope</location>
    </subcellularLocation>
</comment>
<dbReference type="EMBL" id="VFJB01000004">
    <property type="protein sequence ID" value="KAA0258559.1"/>
    <property type="molecule type" value="Genomic_DNA"/>
</dbReference>
<dbReference type="Proteomes" id="UP000322876">
    <property type="component" value="Unassembled WGS sequence"/>
</dbReference>
<evidence type="ECO:0000313" key="8">
    <source>
        <dbReference type="Proteomes" id="UP000322876"/>
    </source>
</evidence>
<dbReference type="PROSITE" id="PS00194">
    <property type="entry name" value="THIOREDOXIN_1"/>
    <property type="match status" value="1"/>
</dbReference>
<organism evidence="7 8">
    <name type="scientific">Deferribacter autotrophicus</name>
    <dbReference type="NCBI Taxonomy" id="500465"/>
    <lineage>
        <taxon>Bacteria</taxon>
        <taxon>Pseudomonadati</taxon>
        <taxon>Deferribacterota</taxon>
        <taxon>Deferribacteres</taxon>
        <taxon>Deferribacterales</taxon>
        <taxon>Deferribacteraceae</taxon>
        <taxon>Deferribacter</taxon>
    </lineage>
</organism>
<dbReference type="CDD" id="cd02966">
    <property type="entry name" value="TlpA_like_family"/>
    <property type="match status" value="1"/>
</dbReference>
<dbReference type="PROSITE" id="PS51352">
    <property type="entry name" value="THIOREDOXIN_2"/>
    <property type="match status" value="1"/>
</dbReference>
<sequence>MKRIIFLILIVFLTFFGCNQNNNQATSTSQKITELKNINVAEFKKLKEQYSDKVILVNFFASWCPPCRQETPGFIKVYNKLKDSGFVILGFSIDDNIADAIKFVNEIGITYPVFHADRSLESYFNINTIPTSIFYIKGGKLYNLHVGYIDDKTLENYVKELLSK</sequence>
<dbReference type="GO" id="GO:0016209">
    <property type="term" value="F:antioxidant activity"/>
    <property type="evidence" value="ECO:0007669"/>
    <property type="project" value="InterPro"/>
</dbReference>
<keyword evidence="5" id="KW-0732">Signal</keyword>
<proteinExistence type="predicted"/>
<dbReference type="InterPro" id="IPR000866">
    <property type="entry name" value="AhpC/TSA"/>
</dbReference>
<dbReference type="InterPro" id="IPR017937">
    <property type="entry name" value="Thioredoxin_CS"/>
</dbReference>
<accession>A0A5A8F6T0</accession>
<dbReference type="AlphaFoldDB" id="A0A5A8F6T0"/>